<keyword evidence="6" id="KW-1185">Reference proteome</keyword>
<reference evidence="5" key="1">
    <citation type="submission" date="2022-01" db="EMBL/GenBank/DDBJ databases">
        <authorList>
            <person name="Jo J.-H."/>
            <person name="Im W.-T."/>
        </authorList>
    </citation>
    <scope>NUCLEOTIDE SEQUENCE</scope>
    <source>
        <strain evidence="5">G124</strain>
    </source>
</reference>
<dbReference type="InterPro" id="IPR049704">
    <property type="entry name" value="Aminotrans_3_PPA_site"/>
</dbReference>
<organism evidence="5 6">
    <name type="scientific">Sphingomonas cremea</name>
    <dbReference type="NCBI Taxonomy" id="2904799"/>
    <lineage>
        <taxon>Bacteria</taxon>
        <taxon>Pseudomonadati</taxon>
        <taxon>Pseudomonadota</taxon>
        <taxon>Alphaproteobacteria</taxon>
        <taxon>Sphingomonadales</taxon>
        <taxon>Sphingomonadaceae</taxon>
        <taxon>Sphingomonas</taxon>
    </lineage>
</organism>
<dbReference type="SUPFAM" id="SSF53383">
    <property type="entry name" value="PLP-dependent transferases"/>
    <property type="match status" value="1"/>
</dbReference>
<accession>A0A9X1QQ25</accession>
<dbReference type="InterPro" id="IPR015421">
    <property type="entry name" value="PyrdxlP-dep_Trfase_major"/>
</dbReference>
<dbReference type="InterPro" id="IPR005814">
    <property type="entry name" value="Aminotrans_3"/>
</dbReference>
<dbReference type="EMBL" id="JAKFGM010000003">
    <property type="protein sequence ID" value="MCF2515913.1"/>
    <property type="molecule type" value="Genomic_DNA"/>
</dbReference>
<comment type="caution">
    <text evidence="5">The sequence shown here is derived from an EMBL/GenBank/DDBJ whole genome shotgun (WGS) entry which is preliminary data.</text>
</comment>
<sequence length="442" mass="47598">MDLDSSERRDVLHSWCVQADWDAPTVVGGEGARFILADGRSILDLSSQAECSNLGHQHPRVVAAIREQAERLCYIANAWGAEPRAELARRLLDLSGFEGGRVFFSLGGADANEHAVKFARQAAAKPKGLILTRERSYHGASYMGMALSGDSRTNWQVDAEAMGVRHVQPPYAYRDQHEDEGDDEFGLRVADALGRCIDESGAGRVAAVLMEPDAGTNGMVAPDSYWPALRRHTAERDVLLIADEVMSGFGRCGEWFAWQRHGEAGRPDLMTLAKGLTGAAVPLGAVVMSSAVADRLEHEMLYAGLTYCGHPLACATGIAAIAAYEEEGLIERSRAMGAGLLSELERLKQRHLVIGDVRGGHGLFAVVELAADRATRAPLAPWPQQPQQLKALVDAALGEGVSLATRGNLILIAPPLVITEAELADALSLLDRLLARFFPPAK</sequence>
<proteinExistence type="inferred from homology"/>
<dbReference type="PANTHER" id="PTHR43094">
    <property type="entry name" value="AMINOTRANSFERASE"/>
    <property type="match status" value="1"/>
</dbReference>
<dbReference type="RefSeq" id="WP_235068619.1">
    <property type="nucleotide sequence ID" value="NZ_JAKFGM010000003.1"/>
</dbReference>
<evidence type="ECO:0000313" key="5">
    <source>
        <dbReference type="EMBL" id="MCF2515913.1"/>
    </source>
</evidence>
<dbReference type="Gene3D" id="3.40.640.10">
    <property type="entry name" value="Type I PLP-dependent aspartate aminotransferase-like (Major domain)"/>
    <property type="match status" value="1"/>
</dbReference>
<dbReference type="Pfam" id="PF00202">
    <property type="entry name" value="Aminotran_3"/>
    <property type="match status" value="1"/>
</dbReference>
<dbReference type="GO" id="GO:0030170">
    <property type="term" value="F:pyridoxal phosphate binding"/>
    <property type="evidence" value="ECO:0007669"/>
    <property type="project" value="InterPro"/>
</dbReference>
<name>A0A9X1QQ25_9SPHN</name>
<gene>
    <name evidence="5" type="ORF">LVY65_12690</name>
</gene>
<keyword evidence="5" id="KW-0808">Transferase</keyword>
<evidence type="ECO:0000256" key="3">
    <source>
        <dbReference type="ARBA" id="ARBA00022898"/>
    </source>
</evidence>
<comment type="similarity">
    <text evidence="2 4">Belongs to the class-III pyridoxal-phosphate-dependent aminotransferase family.</text>
</comment>
<dbReference type="Proteomes" id="UP001139410">
    <property type="component" value="Unassembled WGS sequence"/>
</dbReference>
<protein>
    <submittedName>
        <fullName evidence="5">Aminotransferase class III-fold pyridoxal phosphate-dependent enzyme</fullName>
    </submittedName>
</protein>
<dbReference type="GO" id="GO:0008483">
    <property type="term" value="F:transaminase activity"/>
    <property type="evidence" value="ECO:0007669"/>
    <property type="project" value="UniProtKB-KW"/>
</dbReference>
<keyword evidence="5" id="KW-0032">Aminotransferase</keyword>
<comment type="cofactor">
    <cofactor evidence="1">
        <name>pyridoxal 5'-phosphate</name>
        <dbReference type="ChEBI" id="CHEBI:597326"/>
    </cofactor>
</comment>
<dbReference type="AlphaFoldDB" id="A0A9X1QQ25"/>
<dbReference type="CDD" id="cd00610">
    <property type="entry name" value="OAT_like"/>
    <property type="match status" value="1"/>
</dbReference>
<evidence type="ECO:0000256" key="4">
    <source>
        <dbReference type="RuleBase" id="RU003560"/>
    </source>
</evidence>
<keyword evidence="3 4" id="KW-0663">Pyridoxal phosphate</keyword>
<evidence type="ECO:0000256" key="1">
    <source>
        <dbReference type="ARBA" id="ARBA00001933"/>
    </source>
</evidence>
<dbReference type="PANTHER" id="PTHR43094:SF1">
    <property type="entry name" value="AMINOTRANSFERASE CLASS-III"/>
    <property type="match status" value="1"/>
</dbReference>
<dbReference type="Gene3D" id="3.90.1150.10">
    <property type="entry name" value="Aspartate Aminotransferase, domain 1"/>
    <property type="match status" value="1"/>
</dbReference>
<dbReference type="PROSITE" id="PS00600">
    <property type="entry name" value="AA_TRANSFER_CLASS_3"/>
    <property type="match status" value="1"/>
</dbReference>
<dbReference type="InterPro" id="IPR015422">
    <property type="entry name" value="PyrdxlP-dep_Trfase_small"/>
</dbReference>
<dbReference type="InterPro" id="IPR015424">
    <property type="entry name" value="PyrdxlP-dep_Trfase"/>
</dbReference>
<evidence type="ECO:0000256" key="2">
    <source>
        <dbReference type="ARBA" id="ARBA00008954"/>
    </source>
</evidence>
<evidence type="ECO:0000313" key="6">
    <source>
        <dbReference type="Proteomes" id="UP001139410"/>
    </source>
</evidence>
<dbReference type="GO" id="GO:0005829">
    <property type="term" value="C:cytosol"/>
    <property type="evidence" value="ECO:0007669"/>
    <property type="project" value="TreeGrafter"/>
</dbReference>